<dbReference type="SUPFAM" id="SSF52467">
    <property type="entry name" value="DHS-like NAD/FAD-binding domain"/>
    <property type="match status" value="1"/>
</dbReference>
<organism evidence="8 9">
    <name type="scientific">Lentinula raphanica</name>
    <dbReference type="NCBI Taxonomy" id="153919"/>
    <lineage>
        <taxon>Eukaryota</taxon>
        <taxon>Fungi</taxon>
        <taxon>Dikarya</taxon>
        <taxon>Basidiomycota</taxon>
        <taxon>Agaricomycotina</taxon>
        <taxon>Agaricomycetes</taxon>
        <taxon>Agaricomycetidae</taxon>
        <taxon>Agaricales</taxon>
        <taxon>Marasmiineae</taxon>
        <taxon>Omphalotaceae</taxon>
        <taxon>Lentinula</taxon>
    </lineage>
</organism>
<gene>
    <name evidence="8" type="ORF">F5878DRAFT_664769</name>
</gene>
<evidence type="ECO:0000256" key="2">
    <source>
        <dbReference type="ARBA" id="ARBA00007812"/>
    </source>
</evidence>
<dbReference type="GO" id="GO:0050660">
    <property type="term" value="F:flavin adenine dinucleotide binding"/>
    <property type="evidence" value="ECO:0007669"/>
    <property type="project" value="TreeGrafter"/>
</dbReference>
<dbReference type="GO" id="GO:0009097">
    <property type="term" value="P:isoleucine biosynthetic process"/>
    <property type="evidence" value="ECO:0007669"/>
    <property type="project" value="TreeGrafter"/>
</dbReference>
<sequence length="671" mass="72859">MVYTTSSLFLKSLSLAGITHAFVNWGSDHPALLEELQRQRSQGDHQGTTSPRIITCPNEMVALSAAQGYAQVTGKPAAVIIHVDVGTQARVFLFIHVSATQRFYAMIQALAGAIHNVDRGRVPVFIYAGASPFTSRNEMKGGRNEWIMWLQDIPDQTAIVRQYMRYTAEINSGRNIVQLIKRALQIATSEPKGPVYLWARREVMEEEVPVALYDALSMKPPITVAPAALAPVDATTISNALLTSLRPMIITSHAGRNQDVVSSLSTLSALLAIPSFCTCPSTVNVPFSHPFLFGITYLSPGPTTDSFEEHLRAADTVLVLDCDIPWIPSRCAPKEDGSTRVFIIDGGDPLKTSIAMGTWDAALHRGVELICRADAEVAIGQLVDIVKENLLRDSLKLESVTTELKNRIQQRAQRNAQVHENWVARLNSAEDILSVTTQESLNIIAISHIMRVLREVTVPWASTSLIINEAISNYGVVWEHARPELPGSLLTSGGSSLGYALGACVGAILATNTISGSSRDQNLVTAIVGDGTFMFGVPSSAFWMARRYNTPFLTIVLNNGGWRSPKLSMLAVHPEGYGSNALSGEQLSVGFSFQTGSESSPVTSHRTSPDYSNIAVAATDGWAWGRSVSLSSKEVATDVVFRNLNETISEAVRVVMQEKRCAVVNCVLEAL</sequence>
<evidence type="ECO:0000313" key="8">
    <source>
        <dbReference type="EMBL" id="KAJ3834443.1"/>
    </source>
</evidence>
<feature type="chain" id="PRO_5041406964" evidence="5">
    <location>
        <begin position="22"/>
        <end position="671"/>
    </location>
</feature>
<dbReference type="AlphaFoldDB" id="A0AA38P179"/>
<dbReference type="PANTHER" id="PTHR18968">
    <property type="entry name" value="THIAMINE PYROPHOSPHATE ENZYMES"/>
    <property type="match status" value="1"/>
</dbReference>
<dbReference type="EMBL" id="MU806532">
    <property type="protein sequence ID" value="KAJ3834443.1"/>
    <property type="molecule type" value="Genomic_DNA"/>
</dbReference>
<evidence type="ECO:0000256" key="3">
    <source>
        <dbReference type="ARBA" id="ARBA00023052"/>
    </source>
</evidence>
<dbReference type="InterPro" id="IPR011766">
    <property type="entry name" value="TPP_enzyme_TPP-bd"/>
</dbReference>
<name>A0AA38P179_9AGAR</name>
<dbReference type="InterPro" id="IPR045229">
    <property type="entry name" value="TPP_enz"/>
</dbReference>
<dbReference type="Proteomes" id="UP001163846">
    <property type="component" value="Unassembled WGS sequence"/>
</dbReference>
<feature type="domain" description="Thiamine pyrophosphate enzyme N-terminal TPP-binding" evidence="7">
    <location>
        <begin position="5"/>
        <end position="87"/>
    </location>
</feature>
<comment type="similarity">
    <text evidence="2">Belongs to the TPP enzyme family.</text>
</comment>
<keyword evidence="3" id="KW-0786">Thiamine pyrophosphate</keyword>
<dbReference type="InterPro" id="IPR012001">
    <property type="entry name" value="Thiamin_PyroP_enz_TPP-bd_dom"/>
</dbReference>
<keyword evidence="5" id="KW-0732">Signal</keyword>
<feature type="signal peptide" evidence="5">
    <location>
        <begin position="1"/>
        <end position="21"/>
    </location>
</feature>
<dbReference type="GO" id="GO:0030976">
    <property type="term" value="F:thiamine pyrophosphate binding"/>
    <property type="evidence" value="ECO:0007669"/>
    <property type="project" value="InterPro"/>
</dbReference>
<evidence type="ECO:0000256" key="1">
    <source>
        <dbReference type="ARBA" id="ARBA00004173"/>
    </source>
</evidence>
<dbReference type="Pfam" id="PF02775">
    <property type="entry name" value="TPP_enzyme_C"/>
    <property type="match status" value="1"/>
</dbReference>
<evidence type="ECO:0000256" key="4">
    <source>
        <dbReference type="ARBA" id="ARBA00023128"/>
    </source>
</evidence>
<dbReference type="InterPro" id="IPR029061">
    <property type="entry name" value="THDP-binding"/>
</dbReference>
<dbReference type="InterPro" id="IPR029035">
    <property type="entry name" value="DHS-like_NAD/FAD-binding_dom"/>
</dbReference>
<dbReference type="Gene3D" id="3.40.50.970">
    <property type="match status" value="2"/>
</dbReference>
<accession>A0AA38P179</accession>
<dbReference type="GO" id="GO:0003984">
    <property type="term" value="F:acetolactate synthase activity"/>
    <property type="evidence" value="ECO:0007669"/>
    <property type="project" value="TreeGrafter"/>
</dbReference>
<evidence type="ECO:0000259" key="7">
    <source>
        <dbReference type="Pfam" id="PF02776"/>
    </source>
</evidence>
<evidence type="ECO:0000313" key="9">
    <source>
        <dbReference type="Proteomes" id="UP001163846"/>
    </source>
</evidence>
<dbReference type="PANTHER" id="PTHR18968:SF164">
    <property type="entry name" value="PYRUVATE DECARBOXYLASE"/>
    <property type="match status" value="1"/>
</dbReference>
<comment type="subcellular location">
    <subcellularLocation>
        <location evidence="1">Mitochondrion</location>
    </subcellularLocation>
</comment>
<proteinExistence type="inferred from homology"/>
<feature type="domain" description="Thiamine pyrophosphate enzyme TPP-binding" evidence="6">
    <location>
        <begin position="477"/>
        <end position="568"/>
    </location>
</feature>
<reference evidence="8" key="1">
    <citation type="submission" date="2022-08" db="EMBL/GenBank/DDBJ databases">
        <authorList>
            <consortium name="DOE Joint Genome Institute"/>
            <person name="Min B."/>
            <person name="Riley R."/>
            <person name="Sierra-Patev S."/>
            <person name="Naranjo-Ortiz M."/>
            <person name="Looney B."/>
            <person name="Konkel Z."/>
            <person name="Slot J.C."/>
            <person name="Sakamoto Y."/>
            <person name="Steenwyk J.L."/>
            <person name="Rokas A."/>
            <person name="Carro J."/>
            <person name="Camarero S."/>
            <person name="Ferreira P."/>
            <person name="Molpeceres G."/>
            <person name="Ruiz-Duenas F.J."/>
            <person name="Serrano A."/>
            <person name="Henrissat B."/>
            <person name="Drula E."/>
            <person name="Hughes K.W."/>
            <person name="Mata J.L."/>
            <person name="Ishikawa N.K."/>
            <person name="Vargas-Isla R."/>
            <person name="Ushijima S."/>
            <person name="Smith C.A."/>
            <person name="Ahrendt S."/>
            <person name="Andreopoulos W."/>
            <person name="He G."/>
            <person name="Labutti K."/>
            <person name="Lipzen A."/>
            <person name="Ng V."/>
            <person name="Sandor L."/>
            <person name="Barry K."/>
            <person name="Martinez A.T."/>
            <person name="Xiao Y."/>
            <person name="Gibbons J.G."/>
            <person name="Terashima K."/>
            <person name="Hibbett D.S."/>
            <person name="Grigoriev I.V."/>
        </authorList>
    </citation>
    <scope>NUCLEOTIDE SEQUENCE</scope>
    <source>
        <strain evidence="8">TFB9207</strain>
    </source>
</reference>
<dbReference type="SUPFAM" id="SSF52518">
    <property type="entry name" value="Thiamin diphosphate-binding fold (THDP-binding)"/>
    <property type="match status" value="2"/>
</dbReference>
<comment type="caution">
    <text evidence="8">The sequence shown here is derived from an EMBL/GenBank/DDBJ whole genome shotgun (WGS) entry which is preliminary data.</text>
</comment>
<evidence type="ECO:0000259" key="6">
    <source>
        <dbReference type="Pfam" id="PF02775"/>
    </source>
</evidence>
<keyword evidence="9" id="KW-1185">Reference proteome</keyword>
<dbReference type="GO" id="GO:0005948">
    <property type="term" value="C:acetolactate synthase complex"/>
    <property type="evidence" value="ECO:0007669"/>
    <property type="project" value="TreeGrafter"/>
</dbReference>
<keyword evidence="4" id="KW-0496">Mitochondrion</keyword>
<evidence type="ECO:0000256" key="5">
    <source>
        <dbReference type="SAM" id="SignalP"/>
    </source>
</evidence>
<dbReference type="Pfam" id="PF02776">
    <property type="entry name" value="TPP_enzyme_N"/>
    <property type="match status" value="1"/>
</dbReference>
<dbReference type="GO" id="GO:0009099">
    <property type="term" value="P:L-valine biosynthetic process"/>
    <property type="evidence" value="ECO:0007669"/>
    <property type="project" value="TreeGrafter"/>
</dbReference>
<dbReference type="Gene3D" id="3.40.50.1220">
    <property type="entry name" value="TPP-binding domain"/>
    <property type="match status" value="1"/>
</dbReference>
<dbReference type="CDD" id="cd07035">
    <property type="entry name" value="TPP_PYR_POX_like"/>
    <property type="match status" value="1"/>
</dbReference>
<dbReference type="GO" id="GO:0005739">
    <property type="term" value="C:mitochondrion"/>
    <property type="evidence" value="ECO:0007669"/>
    <property type="project" value="UniProtKB-SubCell"/>
</dbReference>
<protein>
    <submittedName>
        <fullName evidence="8">Thiamine diphosphate-binding protein</fullName>
    </submittedName>
</protein>